<gene>
    <name evidence="5" type="ORF">M378DRAFT_15105</name>
</gene>
<dbReference type="PANTHER" id="PTHR13878">
    <property type="entry name" value="GULONOLACTONE OXIDASE"/>
    <property type="match status" value="1"/>
</dbReference>
<dbReference type="AlphaFoldDB" id="A0A0C2WQT6"/>
<evidence type="ECO:0000259" key="4">
    <source>
        <dbReference type="PROSITE" id="PS51387"/>
    </source>
</evidence>
<proteinExistence type="inferred from homology"/>
<organism evidence="5 6">
    <name type="scientific">Amanita muscaria (strain Koide BX008)</name>
    <dbReference type="NCBI Taxonomy" id="946122"/>
    <lineage>
        <taxon>Eukaryota</taxon>
        <taxon>Fungi</taxon>
        <taxon>Dikarya</taxon>
        <taxon>Basidiomycota</taxon>
        <taxon>Agaricomycotina</taxon>
        <taxon>Agaricomycetes</taxon>
        <taxon>Agaricomycetidae</taxon>
        <taxon>Agaricales</taxon>
        <taxon>Pluteineae</taxon>
        <taxon>Amanitaceae</taxon>
        <taxon>Amanita</taxon>
    </lineage>
</organism>
<dbReference type="OrthoDB" id="9983560at2759"/>
<dbReference type="InterPro" id="IPR016169">
    <property type="entry name" value="FAD-bd_PCMH_sub2"/>
</dbReference>
<evidence type="ECO:0000256" key="1">
    <source>
        <dbReference type="ARBA" id="ARBA00005466"/>
    </source>
</evidence>
<evidence type="ECO:0000313" key="5">
    <source>
        <dbReference type="EMBL" id="KIL59081.1"/>
    </source>
</evidence>
<dbReference type="InterPro" id="IPR006094">
    <property type="entry name" value="Oxid_FAD_bind_N"/>
</dbReference>
<comment type="similarity">
    <text evidence="1">Belongs to the oxygen-dependent FAD-linked oxidoreductase family.</text>
</comment>
<protein>
    <recommendedName>
        <fullName evidence="4">FAD-binding PCMH-type domain-containing protein</fullName>
    </recommendedName>
</protein>
<dbReference type="Gene3D" id="3.30.465.10">
    <property type="match status" value="1"/>
</dbReference>
<dbReference type="PROSITE" id="PS51387">
    <property type="entry name" value="FAD_PCMH"/>
    <property type="match status" value="1"/>
</dbReference>
<evidence type="ECO:0000256" key="2">
    <source>
        <dbReference type="ARBA" id="ARBA00023002"/>
    </source>
</evidence>
<dbReference type="InterPro" id="IPR016166">
    <property type="entry name" value="FAD-bd_PCMH"/>
</dbReference>
<dbReference type="InterPro" id="IPR050432">
    <property type="entry name" value="FAD-linked_Oxidoreductases_BP"/>
</dbReference>
<dbReference type="STRING" id="946122.A0A0C2WQT6"/>
<dbReference type="GO" id="GO:0016491">
    <property type="term" value="F:oxidoreductase activity"/>
    <property type="evidence" value="ECO:0007669"/>
    <property type="project" value="UniProtKB-KW"/>
</dbReference>
<dbReference type="PANTHER" id="PTHR13878:SF91">
    <property type="entry name" value="FAD BINDING DOMAIN PROTEIN (AFU_ORTHOLOGUE AFUA_6G12070)-RELATED"/>
    <property type="match status" value="1"/>
</dbReference>
<evidence type="ECO:0000313" key="6">
    <source>
        <dbReference type="Proteomes" id="UP000054549"/>
    </source>
</evidence>
<dbReference type="InterPro" id="IPR036318">
    <property type="entry name" value="FAD-bd_PCMH-like_sf"/>
</dbReference>
<dbReference type="Pfam" id="PF01565">
    <property type="entry name" value="FAD_binding_4"/>
    <property type="match status" value="1"/>
</dbReference>
<keyword evidence="6" id="KW-1185">Reference proteome</keyword>
<sequence length="561" mass="61394">MKCTQWLLLLLAVRTFGAVDSTEKCRCLSFQKCWPSASEFSLLAAQLSQPLIKPTPPAAACYPYSKSSDNCSDVLDYLYDAGWRSDLPGAMQALNFESYTFSNGTINACYYNTSLDLPCEQGNIPTLGVDARSVGDIQATVKFAKRHNLRLVIKNTGAGRGGFMLWTHNLKNITYDAHFVPRGATAGQIYQAMTFGAGVQWNEAYSAANDNGRFILGGISPGGSLGASGGWILGGGHSAFSPKYGLGIDNVIQFTVVLASGKYVTANAYKNADLFWALRGGGGGTYGVVVTTTYRTFEILPLTVARLDVNFSSPQIAQEVVPEYLKIHPSLSDDGWGGYSRWSNKSLTFTYFGANVSLLDANATMIPFFNHAKALVKNPQDIRLEMGALDSFYELYALAFDIPSGAGGLLELFSRLMSRSMVKEYPEKVARMTLAVDGLSFRCRFSSRPHATGINPAWRDALGVLIVVASWGEGTSATEISHLRQNALVQLNDYLDKVSPDSGTYFNEGSLYEKDPRKTFFGEHYTRLKAIKRKYDADDLFLVAEGVGSDDWGKSLNCRLR</sequence>
<feature type="domain" description="FAD-binding PCMH-type" evidence="4">
    <location>
        <begin position="121"/>
        <end position="299"/>
    </location>
</feature>
<dbReference type="SUPFAM" id="SSF56176">
    <property type="entry name" value="FAD-binding/transporter-associated domain-like"/>
    <property type="match status" value="1"/>
</dbReference>
<name>A0A0C2WQT6_AMAMK</name>
<dbReference type="Gene3D" id="3.40.462.20">
    <property type="match status" value="1"/>
</dbReference>
<dbReference type="GO" id="GO:0071949">
    <property type="term" value="F:FAD binding"/>
    <property type="evidence" value="ECO:0007669"/>
    <property type="project" value="InterPro"/>
</dbReference>
<accession>A0A0C2WQT6</accession>
<dbReference type="EMBL" id="KN818323">
    <property type="protein sequence ID" value="KIL59081.1"/>
    <property type="molecule type" value="Genomic_DNA"/>
</dbReference>
<dbReference type="InterPro" id="IPR012951">
    <property type="entry name" value="BBE"/>
</dbReference>
<dbReference type="InParanoid" id="A0A0C2WQT6"/>
<reference evidence="5 6" key="1">
    <citation type="submission" date="2014-04" db="EMBL/GenBank/DDBJ databases">
        <title>Evolutionary Origins and Diversification of the Mycorrhizal Mutualists.</title>
        <authorList>
            <consortium name="DOE Joint Genome Institute"/>
            <consortium name="Mycorrhizal Genomics Consortium"/>
            <person name="Kohler A."/>
            <person name="Kuo A."/>
            <person name="Nagy L.G."/>
            <person name="Floudas D."/>
            <person name="Copeland A."/>
            <person name="Barry K.W."/>
            <person name="Cichocki N."/>
            <person name="Veneault-Fourrey C."/>
            <person name="LaButti K."/>
            <person name="Lindquist E.A."/>
            <person name="Lipzen A."/>
            <person name="Lundell T."/>
            <person name="Morin E."/>
            <person name="Murat C."/>
            <person name="Riley R."/>
            <person name="Ohm R."/>
            <person name="Sun H."/>
            <person name="Tunlid A."/>
            <person name="Henrissat B."/>
            <person name="Grigoriev I.V."/>
            <person name="Hibbett D.S."/>
            <person name="Martin F."/>
        </authorList>
    </citation>
    <scope>NUCLEOTIDE SEQUENCE [LARGE SCALE GENOMIC DNA]</scope>
    <source>
        <strain evidence="5 6">Koide BX008</strain>
    </source>
</reference>
<evidence type="ECO:0000256" key="3">
    <source>
        <dbReference type="SAM" id="SignalP"/>
    </source>
</evidence>
<dbReference type="HOGENOM" id="CLU_018354_4_4_1"/>
<feature type="signal peptide" evidence="3">
    <location>
        <begin position="1"/>
        <end position="21"/>
    </location>
</feature>
<feature type="chain" id="PRO_5002170332" description="FAD-binding PCMH-type domain-containing protein" evidence="3">
    <location>
        <begin position="22"/>
        <end position="561"/>
    </location>
</feature>
<keyword evidence="3" id="KW-0732">Signal</keyword>
<dbReference type="Proteomes" id="UP000054549">
    <property type="component" value="Unassembled WGS sequence"/>
</dbReference>
<dbReference type="Pfam" id="PF08031">
    <property type="entry name" value="BBE"/>
    <property type="match status" value="1"/>
</dbReference>
<keyword evidence="2" id="KW-0560">Oxidoreductase</keyword>